<evidence type="ECO:0000259" key="7">
    <source>
        <dbReference type="PROSITE" id="PS50801"/>
    </source>
</evidence>
<dbReference type="RefSeq" id="WP_135765899.1">
    <property type="nucleotide sequence ID" value="NZ_RQHV01000062.1"/>
</dbReference>
<sequence length="733" mass="80740">MKVNFSRLYSDLFAGSTATIVALPAAIAFGISVYSPLGQSFAGQAALSGVIGTIILGLVTPLLGGTPRLVSAPCAPAAAVLSVFVLDQMRKGQIGPVYIPLLVAITVLFAGSLQILLGFLGGGKLIKYIPYPVVTGYLSGLGILIIFSQLPRFLGMSSVGNLLGDIDSLQANPIPPIIGIGTILAMVFLPRLSKRIPPSVIALLTGVAIYWILSFFYHDLRQFANNRYIVGAIIPKGENLFSNSLKNFSHWHELGFIHFKSILLPGFTLALLLSIDSLKTCLIVDVYSKKRHDSNRELIGQGWGNCASSLFGGIAGAGTLAPTLVNIASGAKSKWSGFFVGLFSLITIYFFVGLLRWIPVSALAAVLIVVGFRMIDWKSVGLLKNKSTVFDFFVILCVIIAAISTSLILAAGVGIGLAILLFLREQIRSTVIRRSFLGNQKFSKKRRLPSEQEELEKWGSRNAIFELQGQLFFGTTDQLFHHLEAYLQTSKNIVLDFRRVIHIDFTAVNLLKQIHSRLQSGGGTLVLTCLPGNLTTGQEIRNYFNSLGLTDFTPHLKFFDELDDALEYIEEEILTEANLDSSKGNELLHLDQFEFFEPFPKDLVGTFEKFTYPIQCSPGESVFHKGDINDVMFFIRKGEIRIDLPLDGNRVHHLATFAKGDFFGDMAFLDKEPRSANAIAVGECLLYGLSREKFDLYVREVPEFGNLFFESLAYTLSKRLRLNHLELTALQEN</sequence>
<evidence type="ECO:0000313" key="9">
    <source>
        <dbReference type="Proteomes" id="UP000298264"/>
    </source>
</evidence>
<dbReference type="CDD" id="cd07042">
    <property type="entry name" value="STAS_SulP_like_sulfate_transporter"/>
    <property type="match status" value="1"/>
</dbReference>
<dbReference type="InterPro" id="IPR000595">
    <property type="entry name" value="cNMP-bd_dom"/>
</dbReference>
<evidence type="ECO:0000256" key="3">
    <source>
        <dbReference type="ARBA" id="ARBA00022989"/>
    </source>
</evidence>
<feature type="transmembrane region" description="Helical" evidence="5">
    <location>
        <begin position="69"/>
        <end position="86"/>
    </location>
</feature>
<feature type="domain" description="STAS" evidence="7">
    <location>
        <begin position="464"/>
        <end position="569"/>
    </location>
</feature>
<dbReference type="Pfam" id="PF00027">
    <property type="entry name" value="cNMP_binding"/>
    <property type="match status" value="1"/>
</dbReference>
<feature type="transmembrane region" description="Helical" evidence="5">
    <location>
        <begin position="201"/>
        <end position="218"/>
    </location>
</feature>
<dbReference type="PROSITE" id="PS50801">
    <property type="entry name" value="STAS"/>
    <property type="match status" value="1"/>
</dbReference>
<organism evidence="8 9">
    <name type="scientific">Leptospira ilyithenensis</name>
    <dbReference type="NCBI Taxonomy" id="2484901"/>
    <lineage>
        <taxon>Bacteria</taxon>
        <taxon>Pseudomonadati</taxon>
        <taxon>Spirochaetota</taxon>
        <taxon>Spirochaetia</taxon>
        <taxon>Leptospirales</taxon>
        <taxon>Leptospiraceae</taxon>
        <taxon>Leptospira</taxon>
    </lineage>
</organism>
<evidence type="ECO:0000313" key="8">
    <source>
        <dbReference type="EMBL" id="TGN07181.1"/>
    </source>
</evidence>
<feature type="transmembrane region" description="Helical" evidence="5">
    <location>
        <begin position="308"/>
        <end position="329"/>
    </location>
</feature>
<dbReference type="CDD" id="cd00038">
    <property type="entry name" value="CAP_ED"/>
    <property type="match status" value="1"/>
</dbReference>
<dbReference type="Gene3D" id="2.60.120.10">
    <property type="entry name" value="Jelly Rolls"/>
    <property type="match status" value="1"/>
</dbReference>
<dbReference type="GO" id="GO:0016020">
    <property type="term" value="C:membrane"/>
    <property type="evidence" value="ECO:0007669"/>
    <property type="project" value="UniProtKB-SubCell"/>
</dbReference>
<feature type="transmembrane region" description="Helical" evidence="5">
    <location>
        <begin position="170"/>
        <end position="189"/>
    </location>
</feature>
<keyword evidence="4 5" id="KW-0472">Membrane</keyword>
<keyword evidence="9" id="KW-1185">Reference proteome</keyword>
<proteinExistence type="predicted"/>
<dbReference type="AlphaFoldDB" id="A0A4R9LPH9"/>
<dbReference type="PROSITE" id="PS50042">
    <property type="entry name" value="CNMP_BINDING_3"/>
    <property type="match status" value="1"/>
</dbReference>
<dbReference type="PANTHER" id="PTHR43310:SF1">
    <property type="entry name" value="SULFATE TRANSPORTER YBAR-RELATED"/>
    <property type="match status" value="1"/>
</dbReference>
<reference evidence="8" key="1">
    <citation type="journal article" date="2019" name="PLoS Negl. Trop. Dis.">
        <title>Revisiting the worldwide diversity of Leptospira species in the environment.</title>
        <authorList>
            <person name="Vincent A.T."/>
            <person name="Schiettekatte O."/>
            <person name="Bourhy P."/>
            <person name="Veyrier F.J."/>
            <person name="Picardeau M."/>
        </authorList>
    </citation>
    <scope>NUCLEOTIDE SEQUENCE [LARGE SCALE GENOMIC DNA]</scope>
    <source>
        <strain evidence="8">201400974</strain>
    </source>
</reference>
<comment type="subcellular location">
    <subcellularLocation>
        <location evidence="1">Membrane</location>
        <topology evidence="1">Multi-pass membrane protein</topology>
    </subcellularLocation>
</comment>
<gene>
    <name evidence="8" type="ORF">EHS11_18940</name>
</gene>
<feature type="transmembrane region" description="Helical" evidence="5">
    <location>
        <begin position="392"/>
        <end position="423"/>
    </location>
</feature>
<feature type="transmembrane region" description="Helical" evidence="5">
    <location>
        <begin position="335"/>
        <end position="355"/>
    </location>
</feature>
<dbReference type="SUPFAM" id="SSF52091">
    <property type="entry name" value="SpoIIaa-like"/>
    <property type="match status" value="1"/>
</dbReference>
<feature type="transmembrane region" description="Helical" evidence="5">
    <location>
        <begin position="98"/>
        <end position="121"/>
    </location>
</feature>
<dbReference type="Pfam" id="PF00916">
    <property type="entry name" value="Sulfate_transp"/>
    <property type="match status" value="1"/>
</dbReference>
<feature type="transmembrane region" description="Helical" evidence="5">
    <location>
        <begin position="12"/>
        <end position="35"/>
    </location>
</feature>
<dbReference type="InterPro" id="IPR052706">
    <property type="entry name" value="Membrane-Transporter-like"/>
</dbReference>
<keyword evidence="2 5" id="KW-0812">Transmembrane</keyword>
<feature type="transmembrane region" description="Helical" evidence="5">
    <location>
        <begin position="362"/>
        <end position="380"/>
    </location>
</feature>
<dbReference type="InterPro" id="IPR002645">
    <property type="entry name" value="STAS_dom"/>
</dbReference>
<evidence type="ECO:0000256" key="4">
    <source>
        <dbReference type="ARBA" id="ARBA00023136"/>
    </source>
</evidence>
<feature type="transmembrane region" description="Helical" evidence="5">
    <location>
        <begin position="128"/>
        <end position="150"/>
    </location>
</feature>
<dbReference type="Gene3D" id="3.30.750.24">
    <property type="entry name" value="STAS domain"/>
    <property type="match status" value="1"/>
</dbReference>
<dbReference type="PANTHER" id="PTHR43310">
    <property type="entry name" value="SULFATE TRANSPORTER YBAR-RELATED"/>
    <property type="match status" value="1"/>
</dbReference>
<protein>
    <submittedName>
        <fullName evidence="8">STAS domain-containing protein</fullName>
    </submittedName>
</protein>
<name>A0A4R9LPH9_9LEPT</name>
<evidence type="ECO:0000256" key="5">
    <source>
        <dbReference type="SAM" id="Phobius"/>
    </source>
</evidence>
<dbReference type="Pfam" id="PF01740">
    <property type="entry name" value="STAS"/>
    <property type="match status" value="1"/>
</dbReference>
<dbReference type="SUPFAM" id="SSF51206">
    <property type="entry name" value="cAMP-binding domain-like"/>
    <property type="match status" value="1"/>
</dbReference>
<evidence type="ECO:0000256" key="2">
    <source>
        <dbReference type="ARBA" id="ARBA00022692"/>
    </source>
</evidence>
<accession>A0A4R9LPH9</accession>
<dbReference type="InterPro" id="IPR014710">
    <property type="entry name" value="RmlC-like_jellyroll"/>
</dbReference>
<dbReference type="EMBL" id="RQHV01000062">
    <property type="protein sequence ID" value="TGN07181.1"/>
    <property type="molecule type" value="Genomic_DNA"/>
</dbReference>
<evidence type="ECO:0000259" key="6">
    <source>
        <dbReference type="PROSITE" id="PS50042"/>
    </source>
</evidence>
<keyword evidence="3 5" id="KW-1133">Transmembrane helix</keyword>
<dbReference type="OrthoDB" id="9771198at2"/>
<dbReference type="Proteomes" id="UP000298264">
    <property type="component" value="Unassembled WGS sequence"/>
</dbReference>
<feature type="transmembrane region" description="Helical" evidence="5">
    <location>
        <begin position="41"/>
        <end position="62"/>
    </location>
</feature>
<dbReference type="InterPro" id="IPR036513">
    <property type="entry name" value="STAS_dom_sf"/>
</dbReference>
<dbReference type="SMART" id="SM00100">
    <property type="entry name" value="cNMP"/>
    <property type="match status" value="1"/>
</dbReference>
<evidence type="ECO:0000256" key="1">
    <source>
        <dbReference type="ARBA" id="ARBA00004141"/>
    </source>
</evidence>
<comment type="caution">
    <text evidence="8">The sequence shown here is derived from an EMBL/GenBank/DDBJ whole genome shotgun (WGS) entry which is preliminary data.</text>
</comment>
<feature type="transmembrane region" description="Helical" evidence="5">
    <location>
        <begin position="262"/>
        <end position="287"/>
    </location>
</feature>
<feature type="domain" description="Cyclic nucleotide-binding" evidence="6">
    <location>
        <begin position="602"/>
        <end position="715"/>
    </location>
</feature>
<dbReference type="InterPro" id="IPR018490">
    <property type="entry name" value="cNMP-bd_dom_sf"/>
</dbReference>
<dbReference type="InterPro" id="IPR011547">
    <property type="entry name" value="SLC26A/SulP_dom"/>
</dbReference>